<dbReference type="GO" id="GO:0016616">
    <property type="term" value="F:oxidoreductase activity, acting on the CH-OH group of donors, NAD or NADP as acceptor"/>
    <property type="evidence" value="ECO:0007669"/>
    <property type="project" value="TreeGrafter"/>
</dbReference>
<dbReference type="Gene3D" id="3.40.50.720">
    <property type="entry name" value="NAD(P)-binding Rossmann-like Domain"/>
    <property type="match status" value="1"/>
</dbReference>
<dbReference type="InterPro" id="IPR036291">
    <property type="entry name" value="NAD(P)-bd_dom_sf"/>
</dbReference>
<dbReference type="SUPFAM" id="SSF51735">
    <property type="entry name" value="NAD(P)-binding Rossmann-fold domains"/>
    <property type="match status" value="1"/>
</dbReference>
<reference evidence="3" key="1">
    <citation type="journal article" date="2005" name="PLoS Biol.">
        <title>New insights into metabolic properties of marine bacteria encoding proteorhodopsins.</title>
        <authorList>
            <person name="Sabehi G."/>
            <person name="Loy A."/>
            <person name="Jung K.H."/>
            <person name="Partha R."/>
            <person name="Spudich J.L."/>
            <person name="Isaacson T."/>
            <person name="Hirschberg J."/>
            <person name="Wagner M."/>
            <person name="Beja O."/>
        </authorList>
    </citation>
    <scope>NUCLEOTIDE SEQUENCE</scope>
</reference>
<dbReference type="PROSITE" id="PS00061">
    <property type="entry name" value="ADH_SHORT"/>
    <property type="match status" value="1"/>
</dbReference>
<dbReference type="EMBL" id="DQ088847">
    <property type="protein sequence ID" value="AAY82834.1"/>
    <property type="molecule type" value="Genomic_DNA"/>
</dbReference>
<dbReference type="InterPro" id="IPR020904">
    <property type="entry name" value="Sc_DH/Rdtase_CS"/>
</dbReference>
<dbReference type="Pfam" id="PF13561">
    <property type="entry name" value="adh_short_C2"/>
    <property type="match status" value="1"/>
</dbReference>
<dbReference type="FunFam" id="3.40.50.720:FF:000084">
    <property type="entry name" value="Short-chain dehydrogenase reductase"/>
    <property type="match status" value="1"/>
</dbReference>
<dbReference type="InterPro" id="IPR002347">
    <property type="entry name" value="SDR_fam"/>
</dbReference>
<organism evidence="3">
    <name type="scientific">uncultured bacterium MedeBAC46A06</name>
    <dbReference type="NCBI Taxonomy" id="332275"/>
    <lineage>
        <taxon>Bacteria</taxon>
        <taxon>environmental samples</taxon>
    </lineage>
</organism>
<comment type="similarity">
    <text evidence="1">Belongs to the short-chain dehydrogenases/reductases (SDR) family.</text>
</comment>
<proteinExistence type="inferred from homology"/>
<dbReference type="AlphaFoldDB" id="Q4PJE3"/>
<evidence type="ECO:0000256" key="2">
    <source>
        <dbReference type="SAM" id="MobiDB-lite"/>
    </source>
</evidence>
<sequence length="317" mass="32789">MRRGGYGRGSEGGACSETGHGDCLQMRVRQHQGAGDREGSGDDQGTLHGNGRQLIAGEGMVSPHQQMFNLDGHVALVTGASSGLGRRAATVLAEAGADVIGVARRAEALADWAAIGKDNVGGRRAALPADLSDEAGVATMCETAQQTFGPPDILVHAAGVNMRQPAADVTPDSWNETQWLNLAAPFFISQTLVPAMAEKGWGRIVNFASLQTTRAFPAGIAYGASKGGVGQMTRAMAEAWSADGINANAIGPGFFPTELTAAVFADEARSARNAAQTCVGRNGRLEDIDGPILFLCSDASAYVTGQILMVDGGFTAK</sequence>
<evidence type="ECO:0000313" key="3">
    <source>
        <dbReference type="EMBL" id="AAY82834.1"/>
    </source>
</evidence>
<name>Q4PJE3_9BACT</name>
<dbReference type="PRINTS" id="PR00080">
    <property type="entry name" value="SDRFAMILY"/>
</dbReference>
<feature type="region of interest" description="Disordered" evidence="2">
    <location>
        <begin position="30"/>
        <end position="51"/>
    </location>
</feature>
<dbReference type="PANTHER" id="PTHR42760">
    <property type="entry name" value="SHORT-CHAIN DEHYDROGENASES/REDUCTASES FAMILY MEMBER"/>
    <property type="match status" value="1"/>
</dbReference>
<protein>
    <submittedName>
        <fullName evidence="3">Predicted gluconate 5-dehydrogenase</fullName>
    </submittedName>
</protein>
<evidence type="ECO:0000256" key="1">
    <source>
        <dbReference type="ARBA" id="ARBA00006484"/>
    </source>
</evidence>
<dbReference type="PRINTS" id="PR00081">
    <property type="entry name" value="GDHRDH"/>
</dbReference>
<accession>Q4PJE3</accession>